<feature type="region of interest" description="Disordered" evidence="1">
    <location>
        <begin position="1029"/>
        <end position="1050"/>
    </location>
</feature>
<feature type="region of interest" description="Disordered" evidence="1">
    <location>
        <begin position="2201"/>
        <end position="2226"/>
    </location>
</feature>
<organism evidence="3 4">
    <name type="scientific">Lucilia cuprina</name>
    <name type="common">Green bottle fly</name>
    <name type="synonym">Australian sheep blowfly</name>
    <dbReference type="NCBI Taxonomy" id="7375"/>
    <lineage>
        <taxon>Eukaryota</taxon>
        <taxon>Metazoa</taxon>
        <taxon>Ecdysozoa</taxon>
        <taxon>Arthropoda</taxon>
        <taxon>Hexapoda</taxon>
        <taxon>Insecta</taxon>
        <taxon>Pterygota</taxon>
        <taxon>Neoptera</taxon>
        <taxon>Endopterygota</taxon>
        <taxon>Diptera</taxon>
        <taxon>Brachycera</taxon>
        <taxon>Muscomorpha</taxon>
        <taxon>Oestroidea</taxon>
        <taxon>Calliphoridae</taxon>
        <taxon>Luciliinae</taxon>
        <taxon>Lucilia</taxon>
    </lineage>
</organism>
<evidence type="ECO:0000313" key="4">
    <source>
        <dbReference type="Proteomes" id="UP000037069"/>
    </source>
</evidence>
<proteinExistence type="predicted"/>
<evidence type="ECO:0000256" key="1">
    <source>
        <dbReference type="SAM" id="MobiDB-lite"/>
    </source>
</evidence>
<feature type="domain" description="Virion DNA-directed RNA polymerase" evidence="2">
    <location>
        <begin position="1401"/>
        <end position="1511"/>
    </location>
</feature>
<protein>
    <recommendedName>
        <fullName evidence="2">Virion DNA-directed RNA polymerase domain-containing protein</fullName>
    </recommendedName>
</protein>
<evidence type="ECO:0000259" key="2">
    <source>
        <dbReference type="Pfam" id="PF21867"/>
    </source>
</evidence>
<gene>
    <name evidence="3" type="ORF">FF38_10493</name>
</gene>
<sequence>MPDTNKADIFTQMFGDVLGSTGVQPSQGNSLEQTANQSAAALGQEANAAVSKLNQEALNIKTAPSIKVDAPTVDNNYGVDASPMEIQMTPEGVQQVLARYPNAATPDELLSSLKADNDITSIKAIFGDEAVLQYQQQNPRFNAETMAVNQARQTNAQDRSLGEIAGDTGASLLQWATEMGRVGTMINSTGKMDEAQVLKGIEAIRTNPDLDDATKENVIKQLRESQLKPGFFEQGGTVDKKLHEWTQELDKSKSASLQAANTVVEADFQDRRKALVANSERLRANGNTPETLINITEGLGDFALYTQTLLEHPDASFDIVAKSVPDLVTGAGLARLSMKSAIHGAEAKLSRELGRSATEKEVKDYIASDVGKEYMKKVGINTTLAYVAVTEGGTNATQAYDKVMEMKPEELAKKSTAYNSLIEKGFTPEEAKHLLASNAAFQTAAIQGPLAALASKFTGAAHFEASLFSPDKLFSKASNVSGSIFGSVGKGVGEIGARTANTLKEGVENAMQGGTGQFAQNVGIKNTANDNQKLSEDIGKQSAAGLIGGLGMGATVQSHHAAKLSAIYAGKGFLKGTQLASIPLKKAVDWGLGKINAKSTAEAAANVEAAAKDMQSAFQGEVDTATEAPVTQSDAVNSENIEAQGQSQETVTTAQGETAVPTITPEDVKRGKQEPVLAEQDLIIPEQYLQTDEAKRIVTEGTTQGSTNRTKDIGTVMLNTYKAMQNPKLAPEVRTDLAEYAFSLGATMYSRSTSLKEQLVGMDNTSQEYADTARKIVNIDRIIANPVFSEVFANSAALLTPDAGAVEKAIERANSQIEMNKESYPEIKPLLWQVRQDASKVPEETLNTLIDNAENLGLNTAEVNSLQSAAIQAKTLREVSNDVRNGTDNFKGINTYFQDINDAFARGDTARIGEEMTRLQSFADYMGAKASTFSDALAQTAPGKSITPIHPMTGTPWLTANGQPYSIHQKSTKLVQNISKDAQAVSKALEEMRNILKPQEPIASETKVVEEPTTPVETVPVQEPIQEVAQETTNTEPETTNEVVTETEEQPVTNLVDRVVTEGTLGTNSAKGNAATQESAKTNMVKKHFSPIRDEMPIHKDPAIVDKLLDESKVGEALGKEVSPEQAHLVTLAMREFVRDDFMKTFRDTETTYDDPSKIYFGRDRMNYFVEPQTVDGKTVYRVSDQVVDAIGINAMTWVGSMADRLTMGNTPANIKQILGMDTQTELTEAQWEKLQNIGIPKAGLANMLGGEILRTLGLRADNEIPLNIADGIKDSLGMAALNTLENIGVIETTSILEKELHEITGEDVAPGKKVQFVRMPTGKRDTNPTYTQGDILTVLAQRVTPIITGSLVSEPPRRVATLNEPINYKVKRDGETVYEDLITNGGGQRAPQELAKARAIESNKPFKINLGMHELALNQLGTEWIRDMLGFTRDMEYLSIPEQATADGKNRTIDLMLQTYENGMQRLEDAGIPMDEAELRMHYNIGVNNRLNMASADFNPQLHKLHRELLGREPVELSMDNPTHMSNLRAAVAQSIGISIDKQSYNTTMKDLGNALAKPEFRNGIEAIKELIANQGEEATDAQRQAIAEAVKAGGENTKSLHGLYTHAMFELATLRGDKTFSTPLTLEIDGVTHGPFSAYFQLGLDQLNQNTLDMLKKGGFYFGEIGRLYNETVEADPTFRDLYQTPGEFVQKSLTEAVNKMVAAEGANSSVIRKLRIAAHYIGGKKLKASFDNTTGEIDIEVMRNLTKNPVTVSGAYGGSADANNRNLAKDTMAGFAGLISEYLKLRSQTTNAAEVAALDAQMVRDAALFSEVANPTVTRTIRGKEVQTLVGAPIRIKSFEDAKNFRFNDAHVEGVTAAVAETVGKAIETGINSTLGSVQRRGEQLVTASNIMNMVFMDKYKEAIDRKLKELRDSGELGQYDFLNQKQMDEVRAVTLQYAPITGTPFINGETLDNNLGNGILVSRTDSTETNIRTRSSVGVRGADGKVRQTEANFSYNSYGSAGVRALALTVQALEGYMQAYNTLNNKEAPTQDVFDGLESTLARLASSSQNINTGFINAMRFDLMKDFNERFNKFVENVGAENIADILNRMASEGTKDNIREIGMLKNSLGNITKSLDNMHETPVGAYHIEDFVKAFGRETRVQTVMKNALLSDNTPFTSDQMTGANYSNSWNTNKTLDGKTPLEAFKDNVSEQIGKPIDTERQAKAEEPQTEVNSNLGSTTSEYGTQVMSREGVVSALRTRLRQENNKAGELVLDIISKSLPDGLQVHFGTPEAIGQAAQSMFPNQFDTNQFDAKGVTVGDTIFVANRGTETVLHELTHAATQDVINQYYTNPRELSPNIRKQVSSLEKLMRDFAFSNTIERTGDTAFMTNLVRDHLANKDTYSATSEFVAWTLTNPQVRETAATKGTRGAVSQFIKNVFDTVAKMFGITGVKANSYFMRVLQRVNTISDYQSKRTDTNDESTPLYQRPVNDVDSQTVREVFGKLDKGNMSKEHADKLIDMVDKVYTQLRMHVTNEHPLSGPLKYDDALLINAIESPEIMAQANTLMAHGFPMTTFERQTYKAIHAAVETGLETKQFQRIELQRLYESAKRQLSVDDFLMGGTREQAAQRYDAVFGNAIQTRADNTTNRLSNFLALAYTNEGFAKSLEKVKANDTKAATSFDLNSFVGSNMSRLFGYLSKAGTSNNINSRLQKLANQLTVLDAQTKNNLVNNFYRNTQDLIETAEQMALPQRTKAAEWLDKTLGKVPGGLAAQIPLNAAISDVNLEAYTNGMLASLNTGLNVKNGFARELITEIMGTNDTNRSVHDLLNQAKAAVEQVRQRTIEVTPDHLRSKFSKPLTKEDSTAIQKVLTDLDISTMVDHGYSLADIQNFVSNKANRAAEIAAKEQAIRNLNMPTPLTNFVLNQAEGLGHLMATGKASIGFQLPNAHAIQQLSPNLTNSQVNGAVMSQIAPLVDDLASLYGMNYTDQTHLDKVNDLLGTEQEGINTTLRLASVLRKAEQAKAYGDVAMQVQKGSSYAINDPNMRAIIAPLSEAKSLESQGFTRGNVVPADMADTTGNQLFYFYSDTAAQSSWVSGVMSTLRQTIGGVNVSAGFTHNGTSVQAYMQKDTVRDITKAKDSLLQSLVNGRVSGQATGNHMLPILNADGSIRGYTYTMSKADRDARLNTNNDFADILGSWQGRVLEEQLAPAINNQLVDTLANQLKQDALYGRIGQHIDISPESKDPQIREIYRMMPPEMKQYVKDKFPGGVLKVRKDLLNNAMGFRQYSITEVFSKDPKTLSEFEKAFKTIAGNVLGQNAARLLAKGEKGWKELVGLGKDIVVVKNVFVQAANMISNMVQLWMNGVGFIQQAKDFTVAVEAAESYHRNARELIQLDVDKATTTDTAKINRIDARISEIRDKQARNPAAQLIEEGLLPTISTDLTANSQYTYGGKLMEKLDGALSNLPKFASNSVKNFLMTKDSSVYGFLNKTNQYSDFVSKYSLYQHLTTRKVNPLTKEQAMNQIKDEFVNYNLLPSRTRNYLEATGMTWFLNYKLRSQKIMLRLIRENPARALMLLGSGGMGLPTIYDANLLTGSLTYNIGPENITRMYASHPLVSMIGGATSFVSGQVFR</sequence>
<keyword evidence="4" id="KW-1185">Reference proteome</keyword>
<feature type="compositionally biased region" description="Basic and acidic residues" evidence="1">
    <location>
        <begin position="2202"/>
        <end position="2212"/>
    </location>
</feature>
<feature type="compositionally biased region" description="Polar residues" evidence="1">
    <location>
        <begin position="2215"/>
        <end position="2226"/>
    </location>
</feature>
<dbReference type="Proteomes" id="UP000037069">
    <property type="component" value="Unassembled WGS sequence"/>
</dbReference>
<dbReference type="InterPro" id="IPR054062">
    <property type="entry name" value="vRNAP_dom2"/>
</dbReference>
<comment type="caution">
    <text evidence="3">The sequence shown here is derived from an EMBL/GenBank/DDBJ whole genome shotgun (WGS) entry which is preliminary data.</text>
</comment>
<dbReference type="EMBL" id="JRES01000511">
    <property type="protein sequence ID" value="KNC30476.1"/>
    <property type="molecule type" value="Genomic_DNA"/>
</dbReference>
<dbReference type="Pfam" id="PF21867">
    <property type="entry name" value="vRNAP_dom_2"/>
    <property type="match status" value="1"/>
</dbReference>
<name>A0A0L0CE10_LUCCU</name>
<reference evidence="3 4" key="1">
    <citation type="journal article" date="2015" name="Nat. Commun.">
        <title>Lucilia cuprina genome unlocks parasitic fly biology to underpin future interventions.</title>
        <authorList>
            <person name="Anstead C.A."/>
            <person name="Korhonen P.K."/>
            <person name="Young N.D."/>
            <person name="Hall R.S."/>
            <person name="Jex A.R."/>
            <person name="Murali S.C."/>
            <person name="Hughes D.S."/>
            <person name="Lee S.F."/>
            <person name="Perry T."/>
            <person name="Stroehlein A.J."/>
            <person name="Ansell B.R."/>
            <person name="Breugelmans B."/>
            <person name="Hofmann A."/>
            <person name="Qu J."/>
            <person name="Dugan S."/>
            <person name="Lee S.L."/>
            <person name="Chao H."/>
            <person name="Dinh H."/>
            <person name="Han Y."/>
            <person name="Doddapaneni H.V."/>
            <person name="Worley K.C."/>
            <person name="Muzny D.M."/>
            <person name="Ioannidis P."/>
            <person name="Waterhouse R.M."/>
            <person name="Zdobnov E.M."/>
            <person name="James P.J."/>
            <person name="Bagnall N.H."/>
            <person name="Kotze A.C."/>
            <person name="Gibbs R.A."/>
            <person name="Richards S."/>
            <person name="Batterham P."/>
            <person name="Gasser R.B."/>
        </authorList>
    </citation>
    <scope>NUCLEOTIDE SEQUENCE [LARGE SCALE GENOMIC DNA]</scope>
    <source>
        <strain evidence="3 4">LS</strain>
        <tissue evidence="3">Full body</tissue>
    </source>
</reference>
<evidence type="ECO:0000313" key="3">
    <source>
        <dbReference type="EMBL" id="KNC30476.1"/>
    </source>
</evidence>
<accession>A0A0L0CE10</accession>